<protein>
    <submittedName>
        <fullName evidence="1">Uncharacterized protein</fullName>
    </submittedName>
</protein>
<name>A0ABQ7I2E8_9MICR</name>
<accession>A0ABQ7I2E8</accession>
<evidence type="ECO:0000313" key="2">
    <source>
        <dbReference type="Proteomes" id="UP001516464"/>
    </source>
</evidence>
<organism evidence="1 2">
    <name type="scientific">Astathelohania contejeani</name>
    <dbReference type="NCBI Taxonomy" id="164912"/>
    <lineage>
        <taxon>Eukaryota</taxon>
        <taxon>Fungi</taxon>
        <taxon>Fungi incertae sedis</taxon>
        <taxon>Microsporidia</taxon>
        <taxon>Astathelohaniidae</taxon>
        <taxon>Astathelohania</taxon>
    </lineage>
</organism>
<sequence>MNRIQKITETKALIRHIIKSIKEVPIFFKASHDKRDNTNEIIEILSMITDSTINIMNIKIKIDFMQVLEVNSKMANNFLKNYEIYKQSICDEAISFISIIIKNLGIIIDESIQHNDIINIELIPYNIPCEVIYNTMDQFSYYSREIIYQFSENISKNSYNEKRKNEFNINLDCCKTSIKNIYQDDKMEIYAELIPNRIFRKILPTRILMFYVVITSYDKEIEIISKTWKCPSANCDSNIYFISIDSVFYYIDKNLMSIHKSYDVCYKKCVRCRATIKEVFSQRKTRIKYIYKLNDSRSGFQGVAYDEIKIKHGFVIGYIKRNKKGEPYFFILNFQTINENDKVLIGKNGLDTIANLNEIAAKIWNPMKTYFKNNDLLLLLVLNVFSMNLNPISVLILTEDVNYVKRLAEHYFIRFNIKVKIKMYDEILEKGNILYLKRNSTKLVKCVDYIFILKFTGDPFNYQYSINLENGKKKENYTFSSINPIIDAEGKDMIQCIFLQMKKRFNIKSPTLLHSIMALLKSMCVIIGKKSIGIEEVETIDKLYLSDWK</sequence>
<keyword evidence="2" id="KW-1185">Reference proteome</keyword>
<comment type="caution">
    <text evidence="1">The sequence shown here is derived from an EMBL/GenBank/DDBJ whole genome shotgun (WGS) entry which is preliminary data.</text>
</comment>
<reference evidence="1 2" key="1">
    <citation type="submission" date="2019-01" db="EMBL/GenBank/DDBJ databases">
        <title>Genomes sequencing and comparative genomics of infectious freshwater microsporidia, Cucumispora dikerogammari and Thelohania contejeani.</title>
        <authorList>
            <person name="Cormier A."/>
            <person name="Giraud I."/>
            <person name="Wattier R."/>
            <person name="Teixeira M."/>
            <person name="Grandjean F."/>
            <person name="Rigaud T."/>
            <person name="Cordaux R."/>
        </authorList>
    </citation>
    <scope>NUCLEOTIDE SEQUENCE [LARGE SCALE GENOMIC DNA]</scope>
    <source>
        <strain evidence="1">T1</strain>
        <tissue evidence="1">Spores</tissue>
    </source>
</reference>
<dbReference type="EMBL" id="SBIQ01000005">
    <property type="protein sequence ID" value="KAF7684666.1"/>
    <property type="molecule type" value="Genomic_DNA"/>
</dbReference>
<evidence type="ECO:0000313" key="1">
    <source>
        <dbReference type="EMBL" id="KAF7684666.1"/>
    </source>
</evidence>
<dbReference type="Proteomes" id="UP001516464">
    <property type="component" value="Unassembled WGS sequence"/>
</dbReference>
<proteinExistence type="predicted"/>
<gene>
    <name evidence="1" type="ORF">TCON_0150</name>
</gene>